<keyword evidence="3" id="KW-1185">Reference proteome</keyword>
<evidence type="ECO:0000313" key="3">
    <source>
        <dbReference type="Proteomes" id="UP000434850"/>
    </source>
</evidence>
<dbReference type="Pfam" id="PF12893">
    <property type="entry name" value="Lumazine_bd_2"/>
    <property type="match status" value="1"/>
</dbReference>
<organism evidence="2 3">
    <name type="scientific">Mucilaginibacter aquatilis</name>
    <dbReference type="NCBI Taxonomy" id="1517760"/>
    <lineage>
        <taxon>Bacteria</taxon>
        <taxon>Pseudomonadati</taxon>
        <taxon>Bacteroidota</taxon>
        <taxon>Sphingobacteriia</taxon>
        <taxon>Sphingobacteriales</taxon>
        <taxon>Sphingobacteriaceae</taxon>
        <taxon>Mucilaginibacter</taxon>
    </lineage>
</organism>
<sequence length="141" mass="15677">MKTLKSIILGLALLVTANVVKADEPSTIKLTKSNAIDAYISSVTLGQNTDLNNVIEHNAKFNILRGKQVMSFSKADMLKFSKENQNIRQDCTTSVTEVESNDDMTIVKVDMNYGTFNRTNYVTVANTGDGWKITNVYSIFK</sequence>
<protein>
    <recommendedName>
        <fullName evidence="4">Nuclear transport factor 2 family protein</fullName>
    </recommendedName>
</protein>
<evidence type="ECO:0000256" key="1">
    <source>
        <dbReference type="SAM" id="SignalP"/>
    </source>
</evidence>
<feature type="chain" id="PRO_5026207024" description="Nuclear transport factor 2 family protein" evidence="1">
    <location>
        <begin position="23"/>
        <end position="141"/>
    </location>
</feature>
<dbReference type="InterPro" id="IPR032710">
    <property type="entry name" value="NTF2-like_dom_sf"/>
</dbReference>
<dbReference type="RefSeq" id="WP_157540074.1">
    <property type="nucleotide sequence ID" value="NZ_WQLA01000001.1"/>
</dbReference>
<gene>
    <name evidence="2" type="ORF">GO816_04160</name>
</gene>
<dbReference type="AlphaFoldDB" id="A0A6I4I5I0"/>
<evidence type="ECO:0000313" key="2">
    <source>
        <dbReference type="EMBL" id="MVN90312.1"/>
    </source>
</evidence>
<dbReference type="OrthoDB" id="764454at2"/>
<dbReference type="EMBL" id="WQLA01000001">
    <property type="protein sequence ID" value="MVN90312.1"/>
    <property type="molecule type" value="Genomic_DNA"/>
</dbReference>
<reference evidence="2 3" key="1">
    <citation type="submission" date="2019-12" db="EMBL/GenBank/DDBJ databases">
        <title>Mucilaginibacter sp. HME9299 genome sequencing and assembly.</title>
        <authorList>
            <person name="Kang H."/>
            <person name="Kim H."/>
            <person name="Joh K."/>
        </authorList>
    </citation>
    <scope>NUCLEOTIDE SEQUENCE [LARGE SCALE GENOMIC DNA]</scope>
    <source>
        <strain evidence="2 3">HME9299</strain>
    </source>
</reference>
<dbReference type="Gene3D" id="3.10.450.50">
    <property type="match status" value="1"/>
</dbReference>
<accession>A0A6I4I5I0</accession>
<dbReference type="Proteomes" id="UP000434850">
    <property type="component" value="Unassembled WGS sequence"/>
</dbReference>
<dbReference type="SUPFAM" id="SSF54427">
    <property type="entry name" value="NTF2-like"/>
    <property type="match status" value="1"/>
</dbReference>
<dbReference type="InterPro" id="IPR039437">
    <property type="entry name" value="FrzH/put_lumazine-bd"/>
</dbReference>
<feature type="signal peptide" evidence="1">
    <location>
        <begin position="1"/>
        <end position="22"/>
    </location>
</feature>
<name>A0A6I4I5I0_9SPHI</name>
<comment type="caution">
    <text evidence="2">The sequence shown here is derived from an EMBL/GenBank/DDBJ whole genome shotgun (WGS) entry which is preliminary data.</text>
</comment>
<proteinExistence type="predicted"/>
<keyword evidence="1" id="KW-0732">Signal</keyword>
<evidence type="ECO:0008006" key="4">
    <source>
        <dbReference type="Google" id="ProtNLM"/>
    </source>
</evidence>